<sequence>MDLREERPSDRQAVRNVHLQAFGDHGLVVADLVDTLRETITPQDGLSLVAEHDRQVVGHVMFTRSLLDAPRRLVDVQVLSPLAVMPELHQRGIGSALVRHGLEVLAERAVPLVFLEGDPGYYSRFGFVPGGGLGFRKPSLRIPDGAFQVIRFPEHEPWMTGTLVYAEPFWRHDAVGLRDPNPL</sequence>
<evidence type="ECO:0000313" key="2">
    <source>
        <dbReference type="EMBL" id="MCI3273378.1"/>
    </source>
</evidence>
<evidence type="ECO:0000313" key="3">
    <source>
        <dbReference type="Proteomes" id="UP001165269"/>
    </source>
</evidence>
<dbReference type="RefSeq" id="WP_242766591.1">
    <property type="nucleotide sequence ID" value="NZ_JALDAY010000006.1"/>
</dbReference>
<dbReference type="Gene3D" id="3.40.630.30">
    <property type="match status" value="1"/>
</dbReference>
<reference evidence="2" key="1">
    <citation type="submission" date="2022-03" db="EMBL/GenBank/DDBJ databases">
        <title>Streptomyces 7R015 and 7R016 isolated from Barleria lupulina in Thailand.</title>
        <authorList>
            <person name="Kanchanasin P."/>
            <person name="Phongsopitanun W."/>
            <person name="Tanasupawat S."/>
        </authorList>
    </citation>
    <scope>NUCLEOTIDE SEQUENCE</scope>
    <source>
        <strain evidence="2">7R015</strain>
    </source>
</reference>
<keyword evidence="3" id="KW-1185">Reference proteome</keyword>
<evidence type="ECO:0000259" key="1">
    <source>
        <dbReference type="PROSITE" id="PS51186"/>
    </source>
</evidence>
<dbReference type="InterPro" id="IPR000182">
    <property type="entry name" value="GNAT_dom"/>
</dbReference>
<dbReference type="Proteomes" id="UP001165269">
    <property type="component" value="Unassembled WGS sequence"/>
</dbReference>
<organism evidence="2 3">
    <name type="scientific">Streptomyces cylindrosporus</name>
    <dbReference type="NCBI Taxonomy" id="2927583"/>
    <lineage>
        <taxon>Bacteria</taxon>
        <taxon>Bacillati</taxon>
        <taxon>Actinomycetota</taxon>
        <taxon>Actinomycetes</taxon>
        <taxon>Kitasatosporales</taxon>
        <taxon>Streptomycetaceae</taxon>
        <taxon>Streptomyces</taxon>
    </lineage>
</organism>
<dbReference type="EMBL" id="JALDAY010000006">
    <property type="protein sequence ID" value="MCI3273378.1"/>
    <property type="molecule type" value="Genomic_DNA"/>
</dbReference>
<name>A0ABS9Y831_9ACTN</name>
<dbReference type="InterPro" id="IPR016181">
    <property type="entry name" value="Acyl_CoA_acyltransferase"/>
</dbReference>
<proteinExistence type="predicted"/>
<dbReference type="SUPFAM" id="SSF55729">
    <property type="entry name" value="Acyl-CoA N-acyltransferases (Nat)"/>
    <property type="match status" value="1"/>
</dbReference>
<protein>
    <submittedName>
        <fullName evidence="2">N-acetyltransferase</fullName>
    </submittedName>
</protein>
<dbReference type="PROSITE" id="PS51186">
    <property type="entry name" value="GNAT"/>
    <property type="match status" value="1"/>
</dbReference>
<dbReference type="CDD" id="cd04301">
    <property type="entry name" value="NAT_SF"/>
    <property type="match status" value="1"/>
</dbReference>
<dbReference type="Pfam" id="PF13527">
    <property type="entry name" value="Acetyltransf_9"/>
    <property type="match status" value="1"/>
</dbReference>
<comment type="caution">
    <text evidence="2">The sequence shown here is derived from an EMBL/GenBank/DDBJ whole genome shotgun (WGS) entry which is preliminary data.</text>
</comment>
<feature type="domain" description="N-acetyltransferase" evidence="1">
    <location>
        <begin position="1"/>
        <end position="170"/>
    </location>
</feature>
<accession>A0ABS9Y831</accession>
<gene>
    <name evidence="2" type="ORF">MQP27_19930</name>
</gene>